<dbReference type="EMBL" id="OY731403">
    <property type="protein sequence ID" value="CAJ1965104.1"/>
    <property type="molecule type" value="Genomic_DNA"/>
</dbReference>
<evidence type="ECO:0000313" key="2">
    <source>
        <dbReference type="Proteomes" id="UP001189624"/>
    </source>
</evidence>
<keyword evidence="2" id="KW-1185">Reference proteome</keyword>
<evidence type="ECO:0000313" key="1">
    <source>
        <dbReference type="EMBL" id="CAJ1965104.1"/>
    </source>
</evidence>
<organism evidence="1 2">
    <name type="scientific">Sphenostylis stenocarpa</name>
    <dbReference type="NCBI Taxonomy" id="92480"/>
    <lineage>
        <taxon>Eukaryota</taxon>
        <taxon>Viridiplantae</taxon>
        <taxon>Streptophyta</taxon>
        <taxon>Embryophyta</taxon>
        <taxon>Tracheophyta</taxon>
        <taxon>Spermatophyta</taxon>
        <taxon>Magnoliopsida</taxon>
        <taxon>eudicotyledons</taxon>
        <taxon>Gunneridae</taxon>
        <taxon>Pentapetalae</taxon>
        <taxon>rosids</taxon>
        <taxon>fabids</taxon>
        <taxon>Fabales</taxon>
        <taxon>Fabaceae</taxon>
        <taxon>Papilionoideae</taxon>
        <taxon>50 kb inversion clade</taxon>
        <taxon>NPAAA clade</taxon>
        <taxon>indigoferoid/millettioid clade</taxon>
        <taxon>Phaseoleae</taxon>
        <taxon>Sphenostylis</taxon>
    </lineage>
</organism>
<dbReference type="Gramene" id="rna-AYBTSS11_LOCUS20664">
    <property type="protein sequence ID" value="CAJ1965104.1"/>
    <property type="gene ID" value="gene-AYBTSS11_LOCUS20664"/>
</dbReference>
<dbReference type="AlphaFoldDB" id="A0AA86SM37"/>
<name>A0AA86SM37_9FABA</name>
<gene>
    <name evidence="1" type="ORF">AYBTSS11_LOCUS20664</name>
</gene>
<accession>A0AA86SM37</accession>
<proteinExistence type="predicted"/>
<dbReference type="Proteomes" id="UP001189624">
    <property type="component" value="Chromosome 6"/>
</dbReference>
<sequence length="154" mass="17138">MEKFKSIFYFKKQKRVKEPTDIGNALGKSNHKQHKLSSDPTLIKVKAVRSEPTITVRFQSNGSHRACVLMSHRICVTRTQSPSSLTLAPLLVSAIPGGGETLPTVQTPSFAPEPHYSRVFATARKGTGFHQSGFLLFFFNPKIGRFENQFVVSC</sequence>
<reference evidence="1" key="1">
    <citation type="submission" date="2023-10" db="EMBL/GenBank/DDBJ databases">
        <authorList>
            <person name="Domelevo Entfellner J.-B."/>
        </authorList>
    </citation>
    <scope>NUCLEOTIDE SEQUENCE</scope>
</reference>
<protein>
    <submittedName>
        <fullName evidence="1">Uncharacterized protein</fullName>
    </submittedName>
</protein>